<name>A0A420WNS2_9PROT</name>
<dbReference type="InterPro" id="IPR010845">
    <property type="entry name" value="FlaF"/>
</dbReference>
<dbReference type="NCBIfam" id="NF009435">
    <property type="entry name" value="PRK12794.1"/>
    <property type="match status" value="1"/>
</dbReference>
<evidence type="ECO:0000313" key="1">
    <source>
        <dbReference type="EMBL" id="RKQ72677.1"/>
    </source>
</evidence>
<dbReference type="Proteomes" id="UP000277424">
    <property type="component" value="Unassembled WGS sequence"/>
</dbReference>
<keyword evidence="1" id="KW-0966">Cell projection</keyword>
<comment type="caution">
    <text evidence="1">The sequence shown here is derived from an EMBL/GenBank/DDBJ whole genome shotgun (WGS) entry which is preliminary data.</text>
</comment>
<keyword evidence="1" id="KW-0969">Cilium</keyword>
<dbReference type="RefSeq" id="WP_008944784.1">
    <property type="nucleotide sequence ID" value="NZ_RBIG01000001.1"/>
</dbReference>
<sequence>MYGYSAYQKAARTTISPRSAEHRLLGEVTAALIAADQNPDAKQQMVDALLWNKKVWDNLIIELKADDNQLPADLRASMVKVGVWVLRETYRVMDGDSDIKSLIEINTIIMEGLR</sequence>
<organism evidence="1 2">
    <name type="scientific">Oceanibaculum indicum</name>
    <dbReference type="NCBI Taxonomy" id="526216"/>
    <lineage>
        <taxon>Bacteria</taxon>
        <taxon>Pseudomonadati</taxon>
        <taxon>Pseudomonadota</taxon>
        <taxon>Alphaproteobacteria</taxon>
        <taxon>Rhodospirillales</taxon>
        <taxon>Oceanibaculaceae</taxon>
        <taxon>Oceanibaculum</taxon>
    </lineage>
</organism>
<reference evidence="1 2" key="1">
    <citation type="submission" date="2018-10" db="EMBL/GenBank/DDBJ databases">
        <title>Comparative analysis of microorganisms from saline springs in Andes Mountain Range, Colombia.</title>
        <authorList>
            <person name="Rubin E."/>
        </authorList>
    </citation>
    <scope>NUCLEOTIDE SEQUENCE [LARGE SCALE GENOMIC DNA]</scope>
    <source>
        <strain evidence="1 2">USBA 36</strain>
    </source>
</reference>
<gene>
    <name evidence="1" type="ORF">BCL74_0445</name>
</gene>
<dbReference type="AlphaFoldDB" id="A0A420WNS2"/>
<dbReference type="EMBL" id="RBIG01000001">
    <property type="protein sequence ID" value="RKQ72677.1"/>
    <property type="molecule type" value="Genomic_DNA"/>
</dbReference>
<proteinExistence type="predicted"/>
<dbReference type="GO" id="GO:0044781">
    <property type="term" value="P:bacterial-type flagellum organization"/>
    <property type="evidence" value="ECO:0007669"/>
    <property type="project" value="InterPro"/>
</dbReference>
<protein>
    <submittedName>
        <fullName evidence="1">Flagellar protein FlaF</fullName>
    </submittedName>
</protein>
<dbReference type="OrthoDB" id="9808944at2"/>
<keyword evidence="1" id="KW-0282">Flagellum</keyword>
<accession>A0A420WNS2</accession>
<evidence type="ECO:0000313" key="2">
    <source>
        <dbReference type="Proteomes" id="UP000277424"/>
    </source>
</evidence>
<dbReference type="Pfam" id="PF07309">
    <property type="entry name" value="FlaF"/>
    <property type="match status" value="1"/>
</dbReference>